<name>A0A8K0GIR1_IGNLU</name>
<dbReference type="OrthoDB" id="413860at2759"/>
<proteinExistence type="predicted"/>
<dbReference type="EMBL" id="VTPC01001648">
    <property type="protein sequence ID" value="KAF2901424.1"/>
    <property type="molecule type" value="Genomic_DNA"/>
</dbReference>
<gene>
    <name evidence="2" type="ORF">ILUMI_04764</name>
</gene>
<keyword evidence="1" id="KW-0175">Coiled coil</keyword>
<evidence type="ECO:0000313" key="3">
    <source>
        <dbReference type="Proteomes" id="UP000801492"/>
    </source>
</evidence>
<evidence type="ECO:0000313" key="2">
    <source>
        <dbReference type="EMBL" id="KAF2901424.1"/>
    </source>
</evidence>
<accession>A0A8K0GIR1</accession>
<comment type="caution">
    <text evidence="2">The sequence shown here is derived from an EMBL/GenBank/DDBJ whole genome shotgun (WGS) entry which is preliminary data.</text>
</comment>
<evidence type="ECO:0000256" key="1">
    <source>
        <dbReference type="SAM" id="Coils"/>
    </source>
</evidence>
<organism evidence="2 3">
    <name type="scientific">Ignelater luminosus</name>
    <name type="common">Cucubano</name>
    <name type="synonym">Pyrophorus luminosus</name>
    <dbReference type="NCBI Taxonomy" id="2038154"/>
    <lineage>
        <taxon>Eukaryota</taxon>
        <taxon>Metazoa</taxon>
        <taxon>Ecdysozoa</taxon>
        <taxon>Arthropoda</taxon>
        <taxon>Hexapoda</taxon>
        <taxon>Insecta</taxon>
        <taxon>Pterygota</taxon>
        <taxon>Neoptera</taxon>
        <taxon>Endopterygota</taxon>
        <taxon>Coleoptera</taxon>
        <taxon>Polyphaga</taxon>
        <taxon>Elateriformia</taxon>
        <taxon>Elateroidea</taxon>
        <taxon>Elateridae</taxon>
        <taxon>Agrypninae</taxon>
        <taxon>Pyrophorini</taxon>
        <taxon>Ignelater</taxon>
    </lineage>
</organism>
<keyword evidence="3" id="KW-1185">Reference proteome</keyword>
<feature type="coiled-coil region" evidence="1">
    <location>
        <begin position="12"/>
        <end position="39"/>
    </location>
</feature>
<dbReference type="PANTHER" id="PTHR19446">
    <property type="entry name" value="REVERSE TRANSCRIPTASES"/>
    <property type="match status" value="1"/>
</dbReference>
<protein>
    <submittedName>
        <fullName evidence="2">Uncharacterized protein</fullName>
    </submittedName>
</protein>
<dbReference type="AlphaFoldDB" id="A0A8K0GIR1"/>
<sequence>MKMLEDSTRERIEQYKQIQNSTQSKIRNKKREAQKAKLEEMEKHHRNRNAKLFYKNLKEKKKGFQPQTVVLKNHQGEICVDTTSMLNIRENVFRNTLTNNECETENKQLHQNNQDKQKLEEPTKKEIIEIIKKSKNNKSPGEDGITTEQIKYSSEEIFDRIYNLIKQTWKEKCMPKEWSQALVHLVHKKGSTQNPENYSHIIRMDNNELTRTIFKTEMAEKNRKGRPRRTWWQNVEEDIKKFNLHDWENIATNRKMWKLRIEAIGLQG</sequence>
<dbReference type="Proteomes" id="UP000801492">
    <property type="component" value="Unassembled WGS sequence"/>
</dbReference>
<reference evidence="2" key="1">
    <citation type="submission" date="2019-08" db="EMBL/GenBank/DDBJ databases">
        <title>The genome of the North American firefly Photinus pyralis.</title>
        <authorList>
            <consortium name="Photinus pyralis genome working group"/>
            <person name="Fallon T.R."/>
            <person name="Sander Lower S.E."/>
            <person name="Weng J.-K."/>
        </authorList>
    </citation>
    <scope>NUCLEOTIDE SEQUENCE</scope>
    <source>
        <strain evidence="2">TRF0915ILg1</strain>
        <tissue evidence="2">Whole body</tissue>
    </source>
</reference>